<proteinExistence type="predicted"/>
<keyword evidence="1" id="KW-1133">Transmembrane helix</keyword>
<accession>A6KFT4</accession>
<evidence type="ECO:0000313" key="3">
    <source>
        <dbReference type="Proteomes" id="UP000234681"/>
    </source>
</evidence>
<evidence type="ECO:0000313" key="2">
    <source>
        <dbReference type="EMBL" id="EDL88889.1"/>
    </source>
</evidence>
<dbReference type="EMBL" id="CH474046">
    <property type="protein sequence ID" value="EDL88889.1"/>
    <property type="molecule type" value="Genomic_DNA"/>
</dbReference>
<feature type="transmembrane region" description="Helical" evidence="1">
    <location>
        <begin position="9"/>
        <end position="29"/>
    </location>
</feature>
<protein>
    <submittedName>
        <fullName evidence="2">RCG42249</fullName>
    </submittedName>
</protein>
<gene>
    <name evidence="2" type="ORF">rCG_42249</name>
</gene>
<keyword evidence="1" id="KW-0472">Membrane</keyword>
<evidence type="ECO:0000256" key="1">
    <source>
        <dbReference type="SAM" id="Phobius"/>
    </source>
</evidence>
<keyword evidence="1" id="KW-0812">Transmembrane</keyword>
<reference evidence="3" key="1">
    <citation type="submission" date="2005-09" db="EMBL/GenBank/DDBJ databases">
        <authorList>
            <person name="Mural R.J."/>
            <person name="Li P.W."/>
            <person name="Adams M.D."/>
            <person name="Amanatides P.G."/>
            <person name="Baden-Tillson H."/>
            <person name="Barnstead M."/>
            <person name="Chin S.H."/>
            <person name="Dew I."/>
            <person name="Evans C.A."/>
            <person name="Ferriera S."/>
            <person name="Flanigan M."/>
            <person name="Fosler C."/>
            <person name="Glodek A."/>
            <person name="Gu Z."/>
            <person name="Holt R.A."/>
            <person name="Jennings D."/>
            <person name="Kraft C.L."/>
            <person name="Lu F."/>
            <person name="Nguyen T."/>
            <person name="Nusskern D.R."/>
            <person name="Pfannkoch C.M."/>
            <person name="Sitter C."/>
            <person name="Sutton G.G."/>
            <person name="Venter J.C."/>
            <person name="Wang Z."/>
            <person name="Woodage T."/>
            <person name="Zheng X.H."/>
            <person name="Zhong F."/>
        </authorList>
    </citation>
    <scope>NUCLEOTIDE SEQUENCE [LARGE SCALE GENOMIC DNA]</scope>
    <source>
        <strain>BN</strain>
        <strain evidence="3">Sprague-Dawley</strain>
    </source>
</reference>
<organism evidence="2 3">
    <name type="scientific">Rattus norvegicus</name>
    <name type="common">Rat</name>
    <dbReference type="NCBI Taxonomy" id="10116"/>
    <lineage>
        <taxon>Eukaryota</taxon>
        <taxon>Metazoa</taxon>
        <taxon>Chordata</taxon>
        <taxon>Craniata</taxon>
        <taxon>Vertebrata</taxon>
        <taxon>Euteleostomi</taxon>
        <taxon>Mammalia</taxon>
        <taxon>Eutheria</taxon>
        <taxon>Euarchontoglires</taxon>
        <taxon>Glires</taxon>
        <taxon>Rodentia</taxon>
        <taxon>Myomorpha</taxon>
        <taxon>Muroidea</taxon>
        <taxon>Muridae</taxon>
        <taxon>Murinae</taxon>
        <taxon>Rattus</taxon>
    </lineage>
</organism>
<dbReference type="AlphaFoldDB" id="A6KFT4"/>
<dbReference type="Proteomes" id="UP000234681">
    <property type="component" value="Chromosome 16"/>
</dbReference>
<sequence length="64" mass="7180">MSAKQAMQGLWLLTFLTVPGTLLALGMLWKVTWNLSPPPLPELRALVAWASFVEAQSLRRQCLQ</sequence>
<name>A6KFT4_RAT</name>